<evidence type="ECO:0000313" key="4">
    <source>
        <dbReference type="Proteomes" id="UP000179807"/>
    </source>
</evidence>
<keyword evidence="1" id="KW-1133">Transmembrane helix</keyword>
<evidence type="ECO:0008006" key="5">
    <source>
        <dbReference type="Google" id="ProtNLM"/>
    </source>
</evidence>
<proteinExistence type="predicted"/>
<gene>
    <name evidence="3" type="ORF">TRFO_25549</name>
</gene>
<evidence type="ECO:0000313" key="3">
    <source>
        <dbReference type="EMBL" id="OHT06435.1"/>
    </source>
</evidence>
<dbReference type="VEuPathDB" id="TrichDB:TRFO_25549"/>
<dbReference type="SUPFAM" id="SSF51126">
    <property type="entry name" value="Pectin lyase-like"/>
    <property type="match status" value="1"/>
</dbReference>
<dbReference type="RefSeq" id="XP_068359571.1">
    <property type="nucleotide sequence ID" value="XM_068504427.1"/>
</dbReference>
<evidence type="ECO:0000256" key="1">
    <source>
        <dbReference type="SAM" id="Phobius"/>
    </source>
</evidence>
<reference evidence="3" key="1">
    <citation type="submission" date="2016-10" db="EMBL/GenBank/DDBJ databases">
        <authorList>
            <person name="Benchimol M."/>
            <person name="Almeida L.G."/>
            <person name="Vasconcelos A.T."/>
            <person name="Perreira-Neves A."/>
            <person name="Rosa I.A."/>
            <person name="Tasca T."/>
            <person name="Bogo M.R."/>
            <person name="de Souza W."/>
        </authorList>
    </citation>
    <scope>NUCLEOTIDE SEQUENCE [LARGE SCALE GENOMIC DNA]</scope>
    <source>
        <strain evidence="3">K</strain>
    </source>
</reference>
<feature type="chain" id="PRO_5012656084" description="Right handed beta helix domain-containing protein" evidence="2">
    <location>
        <begin position="17"/>
        <end position="395"/>
    </location>
</feature>
<dbReference type="InterPro" id="IPR011050">
    <property type="entry name" value="Pectin_lyase_fold/virulence"/>
</dbReference>
<feature type="signal peptide" evidence="2">
    <location>
        <begin position="1"/>
        <end position="16"/>
    </location>
</feature>
<dbReference type="EMBL" id="MLAK01000726">
    <property type="protein sequence ID" value="OHT06435.1"/>
    <property type="molecule type" value="Genomic_DNA"/>
</dbReference>
<sequence length="395" mass="44163">MLKLVMFSLFVCFSTSINIKHIIAYAKCTNISLKASHSLSYKLDNHPLFLGINQLEKIHLTMKSITFTGLYAPLFYGNSVNLNLYDVSAYDIFNQTLVITGQSVLDRNRICLSNITFINCRFTSSFYDFNGGAFEFTDCQILCNKTLFFDCVASKGSALYASNCNAFFSDTNFSLNYARDFAATTFEMSNVTLLNCIFYANFAYTVSSIYGFFSHVYIFNCGFVSNTVDISTCVCLVNCSGLLRGSDFINNYCGVNSPIPEESGVVCLQSPNFYRIIACKFSENTLEGRKKPDTSIVLSGVGTSRILFCQFDRNEDETIQKIQPKEGKLSAIVSNCAVNLNIKSKYQTLAQEMIHSDTSFSLDIGQFTSFSFLQIAFTGVFLLFICSIVVLFCMN</sequence>
<protein>
    <recommendedName>
        <fullName evidence="5">Right handed beta helix domain-containing protein</fullName>
    </recommendedName>
</protein>
<keyword evidence="1" id="KW-0472">Membrane</keyword>
<dbReference type="Proteomes" id="UP000179807">
    <property type="component" value="Unassembled WGS sequence"/>
</dbReference>
<keyword evidence="4" id="KW-1185">Reference proteome</keyword>
<dbReference type="GeneID" id="94839131"/>
<feature type="transmembrane region" description="Helical" evidence="1">
    <location>
        <begin position="372"/>
        <end position="394"/>
    </location>
</feature>
<keyword evidence="2" id="KW-0732">Signal</keyword>
<accession>A0A1J4K5G8</accession>
<organism evidence="3 4">
    <name type="scientific">Tritrichomonas foetus</name>
    <dbReference type="NCBI Taxonomy" id="1144522"/>
    <lineage>
        <taxon>Eukaryota</taxon>
        <taxon>Metamonada</taxon>
        <taxon>Parabasalia</taxon>
        <taxon>Tritrichomonadida</taxon>
        <taxon>Tritrichomonadidae</taxon>
        <taxon>Tritrichomonas</taxon>
    </lineage>
</organism>
<dbReference type="AlphaFoldDB" id="A0A1J4K5G8"/>
<evidence type="ECO:0000256" key="2">
    <source>
        <dbReference type="SAM" id="SignalP"/>
    </source>
</evidence>
<keyword evidence="1" id="KW-0812">Transmembrane</keyword>
<comment type="caution">
    <text evidence="3">The sequence shown here is derived from an EMBL/GenBank/DDBJ whole genome shotgun (WGS) entry which is preliminary data.</text>
</comment>
<name>A0A1J4K5G8_9EUKA</name>